<protein>
    <submittedName>
        <fullName evidence="2">Uncharacterized protein</fullName>
    </submittedName>
</protein>
<dbReference type="Proteomes" id="UP000014480">
    <property type="component" value="Unassembled WGS sequence"/>
</dbReference>
<feature type="region of interest" description="Disordered" evidence="1">
    <location>
        <begin position="115"/>
        <end position="255"/>
    </location>
</feature>
<dbReference type="AlphaFoldDB" id="N4VHB2"/>
<name>N4VHB2_COLOR</name>
<reference evidence="3" key="1">
    <citation type="journal article" date="2013" name="New Phytol.">
        <title>Comparative genomic and transcriptomic analyses reveal the hemibiotrophic stage shift of Colletotrichum fungi.</title>
        <authorList>
            <person name="Gan P."/>
            <person name="Ikeda K."/>
            <person name="Irieda H."/>
            <person name="Narusaka M."/>
            <person name="O'Connell R.J."/>
            <person name="Narusaka Y."/>
            <person name="Takano Y."/>
            <person name="Kubo Y."/>
            <person name="Shirasu K."/>
        </authorList>
    </citation>
    <scope>NUCLEOTIDE SEQUENCE [LARGE SCALE GENOMIC DNA]</scope>
    <source>
        <strain evidence="3">104-T / ATCC 96160 / CBS 514.97 / LARS 414 / MAFF 240422</strain>
    </source>
</reference>
<sequence length="255" mass="26872">MPPKKPNKPNKPNKPGKASKASTPSKPGKPSKPATPSKRAGKAKAKGPGGREYAAAKGGDHPHCIITNYGKNSRRPCRAGADGDIRFRGWRFCSRGRHCRPPAAFSNQTRVCDEHLQQSQRTKARVKAESATPEKKPAKGKAAPKRSAVVKNAGVTKKSQPAGHKRAASRVVISISPETPPRRARARSSAPSPDSGDGNSDEVSDSDPDAEGEPESPPPRAPTRRREPDSDDEDHGPGRGGMGPGGGLAPTISAY</sequence>
<evidence type="ECO:0000313" key="2">
    <source>
        <dbReference type="EMBL" id="TDZ18921.1"/>
    </source>
</evidence>
<dbReference type="EMBL" id="AMCV02000022">
    <property type="protein sequence ID" value="TDZ18921.1"/>
    <property type="molecule type" value="Genomic_DNA"/>
</dbReference>
<reference evidence="3" key="2">
    <citation type="journal article" date="2019" name="Mol. Plant Microbe Interact.">
        <title>Genome sequence resources for four phytopathogenic fungi from the Colletotrichum orbiculare species complex.</title>
        <authorList>
            <person name="Gan P."/>
            <person name="Tsushima A."/>
            <person name="Narusaka M."/>
            <person name="Narusaka Y."/>
            <person name="Takano Y."/>
            <person name="Kubo Y."/>
            <person name="Shirasu K."/>
        </authorList>
    </citation>
    <scope>GENOME REANNOTATION</scope>
    <source>
        <strain evidence="3">104-T / ATCC 96160 / CBS 514.97 / LARS 414 / MAFF 240422</strain>
    </source>
</reference>
<organism evidence="2 3">
    <name type="scientific">Colletotrichum orbiculare (strain 104-T / ATCC 96160 / CBS 514.97 / LARS 414 / MAFF 240422)</name>
    <name type="common">Cucumber anthracnose fungus</name>
    <name type="synonym">Colletotrichum lagenarium</name>
    <dbReference type="NCBI Taxonomy" id="1213857"/>
    <lineage>
        <taxon>Eukaryota</taxon>
        <taxon>Fungi</taxon>
        <taxon>Dikarya</taxon>
        <taxon>Ascomycota</taxon>
        <taxon>Pezizomycotina</taxon>
        <taxon>Sordariomycetes</taxon>
        <taxon>Hypocreomycetidae</taxon>
        <taxon>Glomerellales</taxon>
        <taxon>Glomerellaceae</taxon>
        <taxon>Colletotrichum</taxon>
        <taxon>Colletotrichum orbiculare species complex</taxon>
    </lineage>
</organism>
<evidence type="ECO:0000313" key="3">
    <source>
        <dbReference type="Proteomes" id="UP000014480"/>
    </source>
</evidence>
<dbReference type="OrthoDB" id="4851808at2759"/>
<feature type="compositionally biased region" description="Basic and acidic residues" evidence="1">
    <location>
        <begin position="126"/>
        <end position="137"/>
    </location>
</feature>
<feature type="compositionally biased region" description="Low complexity" evidence="1">
    <location>
        <begin position="13"/>
        <end position="38"/>
    </location>
</feature>
<dbReference type="eggNOG" id="ENOG502T5QJ">
    <property type="taxonomic scope" value="Eukaryota"/>
</dbReference>
<evidence type="ECO:0000256" key="1">
    <source>
        <dbReference type="SAM" id="MobiDB-lite"/>
    </source>
</evidence>
<feature type="compositionally biased region" description="Gly residues" evidence="1">
    <location>
        <begin position="238"/>
        <end position="248"/>
    </location>
</feature>
<accession>N4VHB2</accession>
<gene>
    <name evidence="2" type="ORF">Cob_v008385</name>
</gene>
<keyword evidence="3" id="KW-1185">Reference proteome</keyword>
<feature type="compositionally biased region" description="Acidic residues" evidence="1">
    <location>
        <begin position="199"/>
        <end position="214"/>
    </location>
</feature>
<feature type="region of interest" description="Disordered" evidence="1">
    <location>
        <begin position="1"/>
        <end position="63"/>
    </location>
</feature>
<proteinExistence type="predicted"/>
<dbReference type="HOGENOM" id="CLU_1089947_0_0_1"/>
<comment type="caution">
    <text evidence="2">The sequence shown here is derived from an EMBL/GenBank/DDBJ whole genome shotgun (WGS) entry which is preliminary data.</text>
</comment>